<dbReference type="OrthoDB" id="275278at2759"/>
<dbReference type="InterPro" id="IPR033122">
    <property type="entry name" value="LETM1-like_RBD"/>
</dbReference>
<evidence type="ECO:0000256" key="9">
    <source>
        <dbReference type="SAM" id="Phobius"/>
    </source>
</evidence>
<evidence type="ECO:0000256" key="3">
    <source>
        <dbReference type="ARBA" id="ARBA00022792"/>
    </source>
</evidence>
<dbReference type="GO" id="GO:0043022">
    <property type="term" value="F:ribosome binding"/>
    <property type="evidence" value="ECO:0007669"/>
    <property type="project" value="InterPro"/>
</dbReference>
<keyword evidence="3" id="KW-0999">Mitochondrion inner membrane</keyword>
<keyword evidence="12" id="KW-1185">Reference proteome</keyword>
<feature type="transmembrane region" description="Helical" evidence="9">
    <location>
        <begin position="63"/>
        <end position="86"/>
    </location>
</feature>
<evidence type="ECO:0000256" key="1">
    <source>
        <dbReference type="ARBA" id="ARBA00004434"/>
    </source>
</evidence>
<evidence type="ECO:0000256" key="4">
    <source>
        <dbReference type="ARBA" id="ARBA00022989"/>
    </source>
</evidence>
<sequence>EVSAKVKKPLKERIKDELLHYWHGTKLLAKEVKISYKLLWRMLKGDNLTRREQRQLRRTAGDLFRLVPFSVFLIVPFMELLLPVALKLFPGMLPSTFESKAEKEEKRRKLLKVRIDMAKFLRETIDDGAVALRGKDSVNTNEFVDFFINLRSSSKPLDIDQLLAIAKKFEDELTLDNLSRPQLLSMCRYMGINAFGTDTFLRYQLRNRMWEIKADDRLIAAEGIEELTPPELMHACMSRGLRTLGASVEEQRTALSHWINLHLEQKLPSTLLVLTYAFALLARTPSSAPEALWTTLSSLPDELVNEAHLKVSEAAGIATVKQRLDVIEEQEELIEDERERRKLEEEAAVRSAKEAEE</sequence>
<evidence type="ECO:0000256" key="5">
    <source>
        <dbReference type="ARBA" id="ARBA00023128"/>
    </source>
</evidence>
<feature type="non-terminal residue" evidence="11">
    <location>
        <position position="1"/>
    </location>
</feature>
<evidence type="ECO:0000313" key="11">
    <source>
        <dbReference type="EMBL" id="RKP07289.1"/>
    </source>
</evidence>
<keyword evidence="2 9" id="KW-0812">Transmembrane</keyword>
<dbReference type="EMBL" id="KZ992740">
    <property type="protein sequence ID" value="RKP07289.1"/>
    <property type="molecule type" value="Genomic_DNA"/>
</dbReference>
<dbReference type="InterPro" id="IPR044202">
    <property type="entry name" value="LETM1/MDM38-like"/>
</dbReference>
<dbReference type="GO" id="GO:0005743">
    <property type="term" value="C:mitochondrial inner membrane"/>
    <property type="evidence" value="ECO:0007669"/>
    <property type="project" value="UniProtKB-SubCell"/>
</dbReference>
<evidence type="ECO:0000256" key="8">
    <source>
        <dbReference type="SAM" id="MobiDB-lite"/>
    </source>
</evidence>
<accession>A0A4V1IWE6</accession>
<comment type="subcellular location">
    <subcellularLocation>
        <location evidence="1">Mitochondrion inner membrane</location>
        <topology evidence="1">Single-pass membrane protein</topology>
    </subcellularLocation>
</comment>
<dbReference type="Pfam" id="PF07766">
    <property type="entry name" value="LETM1_RBD"/>
    <property type="match status" value="1"/>
</dbReference>
<gene>
    <name evidence="11" type="ORF">THASP1DRAFT_9888</name>
</gene>
<dbReference type="GO" id="GO:0030003">
    <property type="term" value="P:intracellular monoatomic cation homeostasis"/>
    <property type="evidence" value="ECO:0007669"/>
    <property type="project" value="TreeGrafter"/>
</dbReference>
<dbReference type="PROSITE" id="PS51758">
    <property type="entry name" value="LETM1_RBD"/>
    <property type="match status" value="1"/>
</dbReference>
<feature type="domain" description="Letm1 RBD" evidence="10">
    <location>
        <begin position="109"/>
        <end position="336"/>
    </location>
</feature>
<name>A0A4V1IWE6_9FUNG</name>
<keyword evidence="5 7" id="KW-0496">Mitochondrion</keyword>
<keyword evidence="4 9" id="KW-1133">Transmembrane helix</keyword>
<evidence type="ECO:0000256" key="7">
    <source>
        <dbReference type="PROSITE-ProRule" id="PRU01094"/>
    </source>
</evidence>
<organism evidence="11 12">
    <name type="scientific">Thamnocephalis sphaerospora</name>
    <dbReference type="NCBI Taxonomy" id="78915"/>
    <lineage>
        <taxon>Eukaryota</taxon>
        <taxon>Fungi</taxon>
        <taxon>Fungi incertae sedis</taxon>
        <taxon>Zoopagomycota</taxon>
        <taxon>Zoopagomycotina</taxon>
        <taxon>Zoopagomycetes</taxon>
        <taxon>Zoopagales</taxon>
        <taxon>Sigmoideomycetaceae</taxon>
        <taxon>Thamnocephalis</taxon>
    </lineage>
</organism>
<feature type="region of interest" description="Disordered" evidence="8">
    <location>
        <begin position="336"/>
        <end position="357"/>
    </location>
</feature>
<keyword evidence="6 9" id="KW-0472">Membrane</keyword>
<evidence type="ECO:0000256" key="6">
    <source>
        <dbReference type="ARBA" id="ARBA00023136"/>
    </source>
</evidence>
<evidence type="ECO:0000313" key="12">
    <source>
        <dbReference type="Proteomes" id="UP000271241"/>
    </source>
</evidence>
<dbReference type="PANTHER" id="PTHR14009">
    <property type="entry name" value="LEUCINE ZIPPER-EF-HAND CONTAINING TRANSMEMBRANE PROTEIN"/>
    <property type="match status" value="1"/>
</dbReference>
<feature type="compositionally biased region" description="Basic and acidic residues" evidence="8">
    <location>
        <begin position="337"/>
        <end position="357"/>
    </location>
</feature>
<evidence type="ECO:0000259" key="10">
    <source>
        <dbReference type="PROSITE" id="PS51758"/>
    </source>
</evidence>
<dbReference type="PANTHER" id="PTHR14009:SF1">
    <property type="entry name" value="MITOCHONDRIAL PROTON_CALCIUM EXCHANGER PROTEIN"/>
    <property type="match status" value="1"/>
</dbReference>
<protein>
    <submittedName>
        <fullName evidence="11">LETM1-like protein-domain-containing protein</fullName>
    </submittedName>
</protein>
<reference evidence="12" key="1">
    <citation type="journal article" date="2018" name="Nat. Microbiol.">
        <title>Leveraging single-cell genomics to expand the fungal tree of life.</title>
        <authorList>
            <person name="Ahrendt S.R."/>
            <person name="Quandt C.A."/>
            <person name="Ciobanu D."/>
            <person name="Clum A."/>
            <person name="Salamov A."/>
            <person name="Andreopoulos B."/>
            <person name="Cheng J.F."/>
            <person name="Woyke T."/>
            <person name="Pelin A."/>
            <person name="Henrissat B."/>
            <person name="Reynolds N.K."/>
            <person name="Benny G.L."/>
            <person name="Smith M.E."/>
            <person name="James T.Y."/>
            <person name="Grigoriev I.V."/>
        </authorList>
    </citation>
    <scope>NUCLEOTIDE SEQUENCE [LARGE SCALE GENOMIC DNA]</scope>
    <source>
        <strain evidence="12">RSA 1356</strain>
    </source>
</reference>
<dbReference type="AlphaFoldDB" id="A0A4V1IWE6"/>
<dbReference type="Proteomes" id="UP000271241">
    <property type="component" value="Unassembled WGS sequence"/>
</dbReference>
<evidence type="ECO:0000256" key="2">
    <source>
        <dbReference type="ARBA" id="ARBA00022692"/>
    </source>
</evidence>
<dbReference type="STRING" id="78915.A0A4V1IWE6"/>
<proteinExistence type="predicted"/>
<feature type="non-terminal residue" evidence="11">
    <location>
        <position position="357"/>
    </location>
</feature>